<evidence type="ECO:0000256" key="7">
    <source>
        <dbReference type="ARBA" id="ARBA00023163"/>
    </source>
</evidence>
<dbReference type="InterPro" id="IPR036388">
    <property type="entry name" value="WH-like_DNA-bd_sf"/>
</dbReference>
<dbReference type="EMBL" id="ADGK01000012">
    <property type="protein sequence ID" value="EFE24637.1"/>
    <property type="molecule type" value="Genomic_DNA"/>
</dbReference>
<dbReference type="PROSITE" id="PS51755">
    <property type="entry name" value="OMPR_PHOB"/>
    <property type="match status" value="1"/>
</dbReference>
<dbReference type="CDD" id="cd17624">
    <property type="entry name" value="REC_OmpR_PmrA-like"/>
    <property type="match status" value="1"/>
</dbReference>
<dbReference type="PROSITE" id="PS50110">
    <property type="entry name" value="RESPONSE_REGULATORY"/>
    <property type="match status" value="1"/>
</dbReference>
<accession>D4F0X7</accession>
<dbReference type="PANTHER" id="PTHR48111:SF35">
    <property type="entry name" value="TRANSCRIPTIONAL REGULATORY PROTEIN QSEB"/>
    <property type="match status" value="1"/>
</dbReference>
<evidence type="ECO:0000256" key="3">
    <source>
        <dbReference type="ARBA" id="ARBA00022553"/>
    </source>
</evidence>
<evidence type="ECO:0000256" key="5">
    <source>
        <dbReference type="ARBA" id="ARBA00023015"/>
    </source>
</evidence>
<dbReference type="HOGENOM" id="CLU_000445_30_1_6"/>
<dbReference type="AlphaFoldDB" id="D4F0X7"/>
<dbReference type="Pfam" id="PF00486">
    <property type="entry name" value="Trans_reg_C"/>
    <property type="match status" value="1"/>
</dbReference>
<evidence type="ECO:0000256" key="6">
    <source>
        <dbReference type="ARBA" id="ARBA00023125"/>
    </source>
</evidence>
<feature type="DNA-binding region" description="OmpR/PhoB-type" evidence="9">
    <location>
        <begin position="190"/>
        <end position="284"/>
    </location>
</feature>
<dbReference type="FunFam" id="3.40.50.2300:FF:000002">
    <property type="entry name" value="DNA-binding response regulator PhoP"/>
    <property type="match status" value="1"/>
</dbReference>
<proteinExistence type="predicted"/>
<protein>
    <submittedName>
        <fullName evidence="12">Response regulator receiver domain protein</fullName>
    </submittedName>
</protein>
<feature type="domain" description="OmpR/PhoB-type" evidence="11">
    <location>
        <begin position="190"/>
        <end position="284"/>
    </location>
</feature>
<evidence type="ECO:0000259" key="11">
    <source>
        <dbReference type="PROSITE" id="PS51755"/>
    </source>
</evidence>
<keyword evidence="4" id="KW-0902">Two-component regulatory system</keyword>
<reference evidence="12 13" key="1">
    <citation type="submission" date="2010-02" db="EMBL/GenBank/DDBJ databases">
        <authorList>
            <person name="Weinstock G."/>
            <person name="Sodergren E."/>
            <person name="Clifton S."/>
            <person name="Fulton L."/>
            <person name="Fulton B."/>
            <person name="Courtney L."/>
            <person name="Fronick C."/>
            <person name="Harrison M."/>
            <person name="Strong C."/>
            <person name="Farmer C."/>
            <person name="Delahaunty K."/>
            <person name="Markovic C."/>
            <person name="Hall O."/>
            <person name="Minx P."/>
            <person name="Tomlinson C."/>
            <person name="Mitreva M."/>
            <person name="Nelson J."/>
            <person name="Hou S."/>
            <person name="Wollam A."/>
            <person name="Pepin K.H."/>
            <person name="Johnson M."/>
            <person name="Bhonagiri V."/>
            <person name="Zhang X."/>
            <person name="Suruliraj S."/>
            <person name="Warren W."/>
            <person name="Chinwalla A."/>
            <person name="Mardis E.R."/>
            <person name="Wilson R.K."/>
        </authorList>
    </citation>
    <scope>NUCLEOTIDE SEQUENCE [LARGE SCALE GENOMIC DNA]</scope>
    <source>
        <strain evidence="12 13">ATCC 23685</strain>
    </source>
</reference>
<gene>
    <name evidence="12" type="ORF">EDWATA_00357</name>
</gene>
<dbReference type="Gene3D" id="1.10.10.10">
    <property type="entry name" value="Winged helix-like DNA-binding domain superfamily/Winged helix DNA-binding domain"/>
    <property type="match status" value="1"/>
</dbReference>
<dbReference type="PANTHER" id="PTHR48111">
    <property type="entry name" value="REGULATOR OF RPOS"/>
    <property type="match status" value="1"/>
</dbReference>
<evidence type="ECO:0000256" key="1">
    <source>
        <dbReference type="ARBA" id="ARBA00004496"/>
    </source>
</evidence>
<dbReference type="SMART" id="SM00862">
    <property type="entry name" value="Trans_reg_C"/>
    <property type="match status" value="1"/>
</dbReference>
<dbReference type="GO" id="GO:0000976">
    <property type="term" value="F:transcription cis-regulatory region binding"/>
    <property type="evidence" value="ECO:0007669"/>
    <property type="project" value="TreeGrafter"/>
</dbReference>
<evidence type="ECO:0000256" key="2">
    <source>
        <dbReference type="ARBA" id="ARBA00022490"/>
    </source>
</evidence>
<dbReference type="Proteomes" id="UP000003692">
    <property type="component" value="Unassembled WGS sequence"/>
</dbReference>
<feature type="modified residue" description="4-aspartylphosphate" evidence="8">
    <location>
        <position position="117"/>
    </location>
</feature>
<dbReference type="InterPro" id="IPR001789">
    <property type="entry name" value="Sig_transdc_resp-reg_receiver"/>
</dbReference>
<keyword evidence="6 9" id="KW-0238">DNA-binding</keyword>
<evidence type="ECO:0000259" key="10">
    <source>
        <dbReference type="PROSITE" id="PS50110"/>
    </source>
</evidence>
<dbReference type="InterPro" id="IPR011006">
    <property type="entry name" value="CheY-like_superfamily"/>
</dbReference>
<evidence type="ECO:0000313" key="13">
    <source>
        <dbReference type="Proteomes" id="UP000003692"/>
    </source>
</evidence>
<dbReference type="GO" id="GO:0006355">
    <property type="term" value="P:regulation of DNA-templated transcription"/>
    <property type="evidence" value="ECO:0007669"/>
    <property type="project" value="InterPro"/>
</dbReference>
<evidence type="ECO:0000313" key="12">
    <source>
        <dbReference type="EMBL" id="EFE24637.1"/>
    </source>
</evidence>
<organism evidence="12 13">
    <name type="scientific">Edwardsiella tarda ATCC 23685</name>
    <dbReference type="NCBI Taxonomy" id="500638"/>
    <lineage>
        <taxon>Bacteria</taxon>
        <taxon>Pseudomonadati</taxon>
        <taxon>Pseudomonadota</taxon>
        <taxon>Gammaproteobacteria</taxon>
        <taxon>Enterobacterales</taxon>
        <taxon>Hafniaceae</taxon>
        <taxon>Edwardsiella</taxon>
    </lineage>
</organism>
<comment type="subcellular location">
    <subcellularLocation>
        <location evidence="1">Cytoplasm</location>
    </subcellularLocation>
</comment>
<dbReference type="GO" id="GO:0005829">
    <property type="term" value="C:cytosol"/>
    <property type="evidence" value="ECO:0007669"/>
    <property type="project" value="TreeGrafter"/>
</dbReference>
<comment type="caution">
    <text evidence="12">The sequence shown here is derived from an EMBL/GenBank/DDBJ whole genome shotgun (WGS) entry which is preliminary data.</text>
</comment>
<dbReference type="Gene3D" id="3.40.50.2300">
    <property type="match status" value="1"/>
</dbReference>
<name>D4F0X7_EDWTA</name>
<keyword evidence="7" id="KW-0804">Transcription</keyword>
<keyword evidence="2" id="KW-0963">Cytoplasm</keyword>
<dbReference type="InterPro" id="IPR001867">
    <property type="entry name" value="OmpR/PhoB-type_DNA-bd"/>
</dbReference>
<dbReference type="SUPFAM" id="SSF52172">
    <property type="entry name" value="CheY-like"/>
    <property type="match status" value="1"/>
</dbReference>
<keyword evidence="3 8" id="KW-0597">Phosphoprotein</keyword>
<feature type="domain" description="Response regulatory" evidence="10">
    <location>
        <begin position="68"/>
        <end position="182"/>
    </location>
</feature>
<evidence type="ECO:0000256" key="9">
    <source>
        <dbReference type="PROSITE-ProRule" id="PRU01091"/>
    </source>
</evidence>
<dbReference type="InterPro" id="IPR039420">
    <property type="entry name" value="WalR-like"/>
</dbReference>
<evidence type="ECO:0000256" key="4">
    <source>
        <dbReference type="ARBA" id="ARBA00023012"/>
    </source>
</evidence>
<dbReference type="GO" id="GO:0032993">
    <property type="term" value="C:protein-DNA complex"/>
    <property type="evidence" value="ECO:0007669"/>
    <property type="project" value="TreeGrafter"/>
</dbReference>
<keyword evidence="5" id="KW-0805">Transcription regulation</keyword>
<dbReference type="NCBIfam" id="NF007663">
    <property type="entry name" value="PRK10336.1"/>
    <property type="match status" value="1"/>
</dbReference>
<evidence type="ECO:0000256" key="8">
    <source>
        <dbReference type="PROSITE-ProRule" id="PRU00169"/>
    </source>
</evidence>
<sequence>MEFRKQSRQLPMCALHQTVLNKILSIDSSAQLFQLALTYFTSPITVLYKRFATRLNRAQNPNEDDTMRVLLIEDDRLIGDGIKAGLSKMGFTLDWFSDGNQGLAALDAAPYDAVILDLSLPGIDGLEILRRWREAGHAEPVLILTARDALEQRVTGLQQGADDYLCKPFALIEVAARLQALIRRNHGQTQTQLSHGAVTLDPLSLTATLDGAPLLLKPKEFALLELLLRNAGRVLPRSLIEEKLYNWEGDVSSNAVEVHIHHLRRKLGSAFIRTVHGVGYTLGDA</sequence>
<dbReference type="CDD" id="cd00383">
    <property type="entry name" value="trans_reg_C"/>
    <property type="match status" value="1"/>
</dbReference>
<dbReference type="GO" id="GO:0000156">
    <property type="term" value="F:phosphorelay response regulator activity"/>
    <property type="evidence" value="ECO:0007669"/>
    <property type="project" value="TreeGrafter"/>
</dbReference>
<dbReference type="SMART" id="SM00448">
    <property type="entry name" value="REC"/>
    <property type="match status" value="1"/>
</dbReference>
<dbReference type="Pfam" id="PF00072">
    <property type="entry name" value="Response_reg"/>
    <property type="match status" value="1"/>
</dbReference>